<feature type="signal peptide" evidence="1">
    <location>
        <begin position="1"/>
        <end position="25"/>
    </location>
</feature>
<keyword evidence="3" id="KW-1185">Reference proteome</keyword>
<dbReference type="RefSeq" id="WP_255135423.1">
    <property type="nucleotide sequence ID" value="NZ_JANDBC010000003.1"/>
</dbReference>
<keyword evidence="1" id="KW-0732">Signal</keyword>
<organism evidence="2 3">
    <name type="scientific">Gracilimonas sediminicola</name>
    <dbReference type="NCBI Taxonomy" id="2952158"/>
    <lineage>
        <taxon>Bacteria</taxon>
        <taxon>Pseudomonadati</taxon>
        <taxon>Balneolota</taxon>
        <taxon>Balneolia</taxon>
        <taxon>Balneolales</taxon>
        <taxon>Balneolaceae</taxon>
        <taxon>Gracilimonas</taxon>
    </lineage>
</organism>
<feature type="chain" id="PRO_5040849088" evidence="1">
    <location>
        <begin position="26"/>
        <end position="290"/>
    </location>
</feature>
<accession>A0A9X2L564</accession>
<evidence type="ECO:0000313" key="2">
    <source>
        <dbReference type="EMBL" id="MCP9292532.1"/>
    </source>
</evidence>
<protein>
    <submittedName>
        <fullName evidence="2">Uncharacterized protein</fullName>
    </submittedName>
</protein>
<reference evidence="2" key="1">
    <citation type="submission" date="2022-06" db="EMBL/GenBank/DDBJ databases">
        <title>Gracilimonas sp. CAU 1638 isolated from sea sediment.</title>
        <authorList>
            <person name="Kim W."/>
        </authorList>
    </citation>
    <scope>NUCLEOTIDE SEQUENCE</scope>
    <source>
        <strain evidence="2">CAU 1638</strain>
    </source>
</reference>
<dbReference type="EMBL" id="JANDBC010000003">
    <property type="protein sequence ID" value="MCP9292532.1"/>
    <property type="molecule type" value="Genomic_DNA"/>
</dbReference>
<evidence type="ECO:0000313" key="3">
    <source>
        <dbReference type="Proteomes" id="UP001139125"/>
    </source>
</evidence>
<proteinExistence type="predicted"/>
<sequence length="290" mass="31560">MKSSKLWVAFLSLFLFAGLATQIQAQTETETTKTYLIIKNDGSRYVGQIISQDAREVILLTKELGEIAIPKHEIKEMRELTSEEITDDGRLRRENTFATRYYISTNANPISKGENYIIWNLYGPDIQFGISDDFGVGLMTTWFGSPIVGSAKYSLLKKNNAGVALGTLLGTGSWASPEYGIALPFGSVTLGEMDKNISLSVGYGAVFGPGSSGGSALFSLAGMNRISDRVSLVFDSFVVMENNEAAALIIPAVRLHSGPQKAFQLGFAGVAAEGELLPFPFPFLQWYRAL</sequence>
<comment type="caution">
    <text evidence="2">The sequence shown here is derived from an EMBL/GenBank/DDBJ whole genome shotgun (WGS) entry which is preliminary data.</text>
</comment>
<dbReference type="Proteomes" id="UP001139125">
    <property type="component" value="Unassembled WGS sequence"/>
</dbReference>
<evidence type="ECO:0000256" key="1">
    <source>
        <dbReference type="SAM" id="SignalP"/>
    </source>
</evidence>
<dbReference type="AlphaFoldDB" id="A0A9X2L564"/>
<gene>
    <name evidence="2" type="ORF">NM125_13170</name>
</gene>
<name>A0A9X2L564_9BACT</name>